<evidence type="ECO:0000313" key="1">
    <source>
        <dbReference type="EMBL" id="MBB6511255.1"/>
    </source>
</evidence>
<dbReference type="AlphaFoldDB" id="A0A841RJ86"/>
<proteinExistence type="predicted"/>
<organism evidence="1 2">
    <name type="scientific">Gracilibacillus halotolerans</name>
    <dbReference type="NCBI Taxonomy" id="74386"/>
    <lineage>
        <taxon>Bacteria</taxon>
        <taxon>Bacillati</taxon>
        <taxon>Bacillota</taxon>
        <taxon>Bacilli</taxon>
        <taxon>Bacillales</taxon>
        <taxon>Bacillaceae</taxon>
        <taxon>Gracilibacillus</taxon>
    </lineage>
</organism>
<keyword evidence="2" id="KW-1185">Reference proteome</keyword>
<protein>
    <submittedName>
        <fullName evidence="1">Exonuclease VII large subunit</fullName>
    </submittedName>
</protein>
<name>A0A841RJ86_9BACI</name>
<keyword evidence="1" id="KW-0269">Exonuclease</keyword>
<keyword evidence="1" id="KW-0540">Nuclease</keyword>
<dbReference type="GO" id="GO:0004527">
    <property type="term" value="F:exonuclease activity"/>
    <property type="evidence" value="ECO:0007669"/>
    <property type="project" value="UniProtKB-KW"/>
</dbReference>
<reference evidence="1 2" key="1">
    <citation type="submission" date="2020-08" db="EMBL/GenBank/DDBJ databases">
        <title>Genomic Encyclopedia of Type Strains, Phase IV (KMG-IV): sequencing the most valuable type-strain genomes for metagenomic binning, comparative biology and taxonomic classification.</title>
        <authorList>
            <person name="Goeker M."/>
        </authorList>
    </citation>
    <scope>NUCLEOTIDE SEQUENCE [LARGE SCALE GENOMIC DNA]</scope>
    <source>
        <strain evidence="1 2">DSM 11805</strain>
    </source>
</reference>
<dbReference type="EMBL" id="JACHON010000001">
    <property type="protein sequence ID" value="MBB6511255.1"/>
    <property type="molecule type" value="Genomic_DNA"/>
</dbReference>
<dbReference type="Pfam" id="PF10732">
    <property type="entry name" value="DUF2524"/>
    <property type="match status" value="1"/>
</dbReference>
<dbReference type="Proteomes" id="UP000572212">
    <property type="component" value="Unassembled WGS sequence"/>
</dbReference>
<keyword evidence="1" id="KW-0378">Hydrolase</keyword>
<evidence type="ECO:0000313" key="2">
    <source>
        <dbReference type="Proteomes" id="UP000572212"/>
    </source>
</evidence>
<sequence>MMTTRDSMKDLLSSSEKIIEQAEEQLELSNRGTFQMNEDYRNAQLELETLSYKIDKVMNSANAQQKEELHRLQLLVNERLNDMIFSDLDLTQFYR</sequence>
<comment type="caution">
    <text evidence="1">The sequence shown here is derived from an EMBL/GenBank/DDBJ whole genome shotgun (WGS) entry which is preliminary data.</text>
</comment>
<gene>
    <name evidence="1" type="ORF">GGQ92_000022</name>
</gene>
<accession>A0A841RJ86</accession>
<dbReference type="InterPro" id="IPR019668">
    <property type="entry name" value="Uncharacterised_YtzC"/>
</dbReference>
<dbReference type="RefSeq" id="WP_246383840.1">
    <property type="nucleotide sequence ID" value="NZ_BAAACU010000020.1"/>
</dbReference>